<dbReference type="Pfam" id="PF09713">
    <property type="entry name" value="A_thal_3526"/>
    <property type="match status" value="1"/>
</dbReference>
<dbReference type="EMBL" id="JACGWJ010000005">
    <property type="protein sequence ID" value="KAL0418047.1"/>
    <property type="molecule type" value="Genomic_DNA"/>
</dbReference>
<sequence>MNISGGEARKLSDQDIQLVQNRIQQCLQHYMNKKEVINALIIQDNIEPHFTELVASLGAFWSSGPTVLNMVRRFGDAFIFIDVFIFDAQDLKIKGVGTG</sequence>
<dbReference type="InterPro" id="IPR006476">
    <property type="entry name" value="CHP01589_pln"/>
</dbReference>
<dbReference type="NCBIfam" id="TIGR01589">
    <property type="entry name" value="A_thal_3526"/>
    <property type="match status" value="1"/>
</dbReference>
<proteinExistence type="predicted"/>
<organism evidence="1">
    <name type="scientific">Sesamum radiatum</name>
    <name type="common">Black benniseed</name>
    <dbReference type="NCBI Taxonomy" id="300843"/>
    <lineage>
        <taxon>Eukaryota</taxon>
        <taxon>Viridiplantae</taxon>
        <taxon>Streptophyta</taxon>
        <taxon>Embryophyta</taxon>
        <taxon>Tracheophyta</taxon>
        <taxon>Spermatophyta</taxon>
        <taxon>Magnoliopsida</taxon>
        <taxon>eudicotyledons</taxon>
        <taxon>Gunneridae</taxon>
        <taxon>Pentapetalae</taxon>
        <taxon>asterids</taxon>
        <taxon>lamiids</taxon>
        <taxon>Lamiales</taxon>
        <taxon>Pedaliaceae</taxon>
        <taxon>Sesamum</taxon>
    </lineage>
</organism>
<evidence type="ECO:0000313" key="1">
    <source>
        <dbReference type="EMBL" id="KAL0418047.1"/>
    </source>
</evidence>
<accession>A0AAW2UM25</accession>
<dbReference type="PANTHER" id="PTHR31871">
    <property type="entry name" value="OS02G0137100 PROTEIN"/>
    <property type="match status" value="1"/>
</dbReference>
<gene>
    <name evidence="1" type="ORF">Sradi_1218200</name>
</gene>
<dbReference type="AlphaFoldDB" id="A0AAW2UM25"/>
<dbReference type="PANTHER" id="PTHR31871:SF1">
    <property type="entry name" value="HISTIDINE-TRNA LIGASE"/>
    <property type="match status" value="1"/>
</dbReference>
<reference evidence="1" key="2">
    <citation type="journal article" date="2024" name="Plant">
        <title>Genomic evolution and insights into agronomic trait innovations of Sesamum species.</title>
        <authorList>
            <person name="Miao H."/>
            <person name="Wang L."/>
            <person name="Qu L."/>
            <person name="Liu H."/>
            <person name="Sun Y."/>
            <person name="Le M."/>
            <person name="Wang Q."/>
            <person name="Wei S."/>
            <person name="Zheng Y."/>
            <person name="Lin W."/>
            <person name="Duan Y."/>
            <person name="Cao H."/>
            <person name="Xiong S."/>
            <person name="Wang X."/>
            <person name="Wei L."/>
            <person name="Li C."/>
            <person name="Ma Q."/>
            <person name="Ju M."/>
            <person name="Zhao R."/>
            <person name="Li G."/>
            <person name="Mu C."/>
            <person name="Tian Q."/>
            <person name="Mei H."/>
            <person name="Zhang T."/>
            <person name="Gao T."/>
            <person name="Zhang H."/>
        </authorList>
    </citation>
    <scope>NUCLEOTIDE SEQUENCE</scope>
    <source>
        <strain evidence="1">G02</strain>
    </source>
</reference>
<name>A0AAW2UM25_SESRA</name>
<evidence type="ECO:0008006" key="2">
    <source>
        <dbReference type="Google" id="ProtNLM"/>
    </source>
</evidence>
<comment type="caution">
    <text evidence="1">The sequence shown here is derived from an EMBL/GenBank/DDBJ whole genome shotgun (WGS) entry which is preliminary data.</text>
</comment>
<protein>
    <recommendedName>
        <fullName evidence="2">Dynein light chain</fullName>
    </recommendedName>
</protein>
<reference evidence="1" key="1">
    <citation type="submission" date="2020-06" db="EMBL/GenBank/DDBJ databases">
        <authorList>
            <person name="Li T."/>
            <person name="Hu X."/>
            <person name="Zhang T."/>
            <person name="Song X."/>
            <person name="Zhang H."/>
            <person name="Dai N."/>
            <person name="Sheng W."/>
            <person name="Hou X."/>
            <person name="Wei L."/>
        </authorList>
    </citation>
    <scope>NUCLEOTIDE SEQUENCE</scope>
    <source>
        <strain evidence="1">G02</strain>
        <tissue evidence="1">Leaf</tissue>
    </source>
</reference>